<evidence type="ECO:0000256" key="3">
    <source>
        <dbReference type="ARBA" id="ARBA00022695"/>
    </source>
</evidence>
<evidence type="ECO:0000313" key="6">
    <source>
        <dbReference type="EMBL" id="ABN71237.1"/>
    </source>
</evidence>
<evidence type="ECO:0000256" key="1">
    <source>
        <dbReference type="ARBA" id="ARBA00022484"/>
    </source>
</evidence>
<keyword evidence="2" id="KW-0808">Transferase</keyword>
<dbReference type="Pfam" id="PF00680">
    <property type="entry name" value="RdRP_1"/>
    <property type="match status" value="1"/>
</dbReference>
<dbReference type="GO" id="GO:0003723">
    <property type="term" value="F:RNA binding"/>
    <property type="evidence" value="ECO:0007669"/>
    <property type="project" value="InterPro"/>
</dbReference>
<keyword evidence="4" id="KW-0693">Viral RNA replication</keyword>
<name>A3R742_9VIRU</name>
<evidence type="ECO:0000313" key="7">
    <source>
        <dbReference type="Proteomes" id="UP000243443"/>
    </source>
</evidence>
<accession>A3R742</accession>
<gene>
    <name evidence="6" type="primary">RdRp</name>
</gene>
<evidence type="ECO:0000256" key="2">
    <source>
        <dbReference type="ARBA" id="ARBA00022679"/>
    </source>
</evidence>
<proteinExistence type="predicted"/>
<dbReference type="InterPro" id="IPR001205">
    <property type="entry name" value="RNA-dir_pol_C"/>
</dbReference>
<evidence type="ECO:0000259" key="5">
    <source>
        <dbReference type="Pfam" id="PF00680"/>
    </source>
</evidence>
<evidence type="ECO:0000256" key="4">
    <source>
        <dbReference type="ARBA" id="ARBA00022953"/>
    </source>
</evidence>
<dbReference type="Proteomes" id="UP000243443">
    <property type="component" value="Genome"/>
</dbReference>
<keyword evidence="1 6" id="KW-0696">RNA-directed RNA polymerase</keyword>
<dbReference type="SUPFAM" id="SSF56672">
    <property type="entry name" value="DNA/RNA polymerases"/>
    <property type="match status" value="1"/>
</dbReference>
<sequence length="616" mass="72831">MDYLISAFNRITHWFITPTNFEYIGNFSLPPGLLRVNDVAIANHKCTLERSFHTYLFDHEIKRIMMDHRRSDITEDSILEDFFAGDFPYFEVPFDEHVEYGLQCMADAFRPPRPCRPAHILDVKHGYPYKWNVNAEPPFSTDEYFLTQRKTFGEFIRMHEYEHIDKDDFFRRHPNLESHDFLRTIVPPKFGYLKSTIFSWTRRWHHIIKLGFTDTTGLDNNGYLYNRFIFPMLLHTKTAIVKKDDPNKMRTIWGASKPWIIADTMFYWEYQAWVKHNPGSTPMLWGFETFTGGWFRLNQLLFCGLIRRSFITLDWSRFDKRAYFPLLRKIMYTVKSFLTFEEGYVPTHAAPNHPQWNQDKTDKLERLWLWTLENLFEAPIILPDGRMYRRHFAGIPSGLFITQLLDSWYNYTMLATILHALGFNPSNCIIKVQGDDSIIRLNVLVPSERHDHLMSRIVELAEYYFNSIVNVKKSEIRNRLNGCEVLSYRNHNGLPFRDEIAMLAQFYHTKARDPTPEITMAQAIGFAYASCATHTRVLWVLEDIYNYYRDQGYTPNRAGLTLTFGDSPDLTMPEMPLDHFPTKSEIVRYLTCTNYRNEAQNARTWPRTLFINAPAE</sequence>
<dbReference type="GO" id="GO:0006351">
    <property type="term" value="P:DNA-templated transcription"/>
    <property type="evidence" value="ECO:0007669"/>
    <property type="project" value="InterPro"/>
</dbReference>
<organism evidence="6 7">
    <name type="scientific">Vicia cryptic virus</name>
    <dbReference type="NCBI Taxonomy" id="54289"/>
    <lineage>
        <taxon>Viruses</taxon>
        <taxon>Riboviria</taxon>
        <taxon>Orthornavirae</taxon>
        <taxon>Pisuviricota</taxon>
        <taxon>Duplopiviricetes</taxon>
        <taxon>Durnavirales</taxon>
        <taxon>Partitiviridae</taxon>
        <taxon>Alphapartitivirus</taxon>
        <taxon>Alphapartitivirus viciae</taxon>
    </lineage>
</organism>
<dbReference type="GO" id="GO:0003968">
    <property type="term" value="F:RNA-directed RNA polymerase activity"/>
    <property type="evidence" value="ECO:0007669"/>
    <property type="project" value="UniProtKB-KW"/>
</dbReference>
<protein>
    <submittedName>
        <fullName evidence="6">Putative RNA-dependent RNA polymerase</fullName>
    </submittedName>
</protein>
<dbReference type="EMBL" id="EF173392">
    <property type="protein sequence ID" value="ABN71237.1"/>
    <property type="molecule type" value="Genomic_RNA"/>
</dbReference>
<keyword evidence="3" id="KW-0548">Nucleotidyltransferase</keyword>
<dbReference type="InterPro" id="IPR043502">
    <property type="entry name" value="DNA/RNA_pol_sf"/>
</dbReference>
<reference evidence="6" key="1">
    <citation type="journal article" date="2007" name="Arch. Virol.">
        <title>Molecular characterization and detection of Vicia cryptic virus in different Vicia faba cultivars.</title>
        <authorList>
            <person name="Blawid R."/>
            <person name="Stephan D."/>
            <person name="Maiss E."/>
        </authorList>
    </citation>
    <scope>NUCLEOTIDE SEQUENCE [LARGE SCALE GENOMIC DNA]</scope>
</reference>
<feature type="domain" description="RNA-directed RNA polymerase C-terminal" evidence="5">
    <location>
        <begin position="245"/>
        <end position="521"/>
    </location>
</feature>